<dbReference type="Pfam" id="PF13021">
    <property type="entry name" value="DUF3885"/>
    <property type="match status" value="1"/>
</dbReference>
<dbReference type="AlphaFoldDB" id="A0A3B0VI27"/>
<organism evidence="2">
    <name type="scientific">hydrothermal vent metagenome</name>
    <dbReference type="NCBI Taxonomy" id="652676"/>
    <lineage>
        <taxon>unclassified sequences</taxon>
        <taxon>metagenomes</taxon>
        <taxon>ecological metagenomes</taxon>
    </lineage>
</organism>
<feature type="domain" description="DUF3885" evidence="1">
    <location>
        <begin position="29"/>
        <end position="196"/>
    </location>
</feature>
<dbReference type="InterPro" id="IPR024976">
    <property type="entry name" value="DUF3885"/>
</dbReference>
<sequence>MGLTNMMKNKIDFNTYWQKEFSEFLPFCHSLKYNYPDRWFRIHSLPNSKRYADTKDEYQTIINRQNQLFDTVIGERTNIMLVFAICTYDVTNENYAKIIDYKEFRKIKTINLSQTEPENYEDNIFLDIYVKYTRWHKNEYNKILKAIADDKVRFLFVCPSKNRIIGPYDGGVDVIMENEVARDKMKIKYKNWLSNREDGW</sequence>
<name>A0A3B0VI27_9ZZZZ</name>
<proteinExistence type="predicted"/>
<reference evidence="2" key="1">
    <citation type="submission" date="2018-06" db="EMBL/GenBank/DDBJ databases">
        <authorList>
            <person name="Zhirakovskaya E."/>
        </authorList>
    </citation>
    <scope>NUCLEOTIDE SEQUENCE</scope>
</reference>
<evidence type="ECO:0000259" key="1">
    <source>
        <dbReference type="Pfam" id="PF13021"/>
    </source>
</evidence>
<protein>
    <recommendedName>
        <fullName evidence="1">DUF3885 domain-containing protein</fullName>
    </recommendedName>
</protein>
<gene>
    <name evidence="2" type="ORF">MNBD_GAMMA01-192</name>
</gene>
<accession>A0A3B0VI27</accession>
<evidence type="ECO:0000313" key="2">
    <source>
        <dbReference type="EMBL" id="VAW36449.1"/>
    </source>
</evidence>
<dbReference type="EMBL" id="UOEW01000144">
    <property type="protein sequence ID" value="VAW36449.1"/>
    <property type="molecule type" value="Genomic_DNA"/>
</dbReference>